<evidence type="ECO:0000259" key="1">
    <source>
        <dbReference type="Pfam" id="PF08751"/>
    </source>
</evidence>
<organism evidence="2 3">
    <name type="scientific">Capillimicrobium parvum</name>
    <dbReference type="NCBI Taxonomy" id="2884022"/>
    <lineage>
        <taxon>Bacteria</taxon>
        <taxon>Bacillati</taxon>
        <taxon>Actinomycetota</taxon>
        <taxon>Thermoleophilia</taxon>
        <taxon>Solirubrobacterales</taxon>
        <taxon>Capillimicrobiaceae</taxon>
        <taxon>Capillimicrobium</taxon>
    </lineage>
</organism>
<proteinExistence type="predicted"/>
<dbReference type="EMBL" id="CP087164">
    <property type="protein sequence ID" value="UGS36114.1"/>
    <property type="molecule type" value="Genomic_DNA"/>
</dbReference>
<keyword evidence="3" id="KW-1185">Reference proteome</keyword>
<evidence type="ECO:0000313" key="2">
    <source>
        <dbReference type="EMBL" id="UGS36114.1"/>
    </source>
</evidence>
<dbReference type="GO" id="GO:0016787">
    <property type="term" value="F:hydrolase activity"/>
    <property type="evidence" value="ECO:0007669"/>
    <property type="project" value="UniProtKB-KW"/>
</dbReference>
<gene>
    <name evidence="2" type="primary">recD2_1</name>
    <name evidence="2" type="ORF">DSM104329_02514</name>
</gene>
<dbReference type="EC" id="3.6.4.12" evidence="2"/>
<keyword evidence="2" id="KW-0067">ATP-binding</keyword>
<evidence type="ECO:0000313" key="3">
    <source>
        <dbReference type="Proteomes" id="UP001162834"/>
    </source>
</evidence>
<accession>A0A9E6XX45</accession>
<name>A0A9E6XX45_9ACTN</name>
<dbReference type="SUPFAM" id="SSF52540">
    <property type="entry name" value="P-loop containing nucleoside triphosphate hydrolases"/>
    <property type="match status" value="2"/>
</dbReference>
<dbReference type="InterPro" id="IPR027417">
    <property type="entry name" value="P-loop_NTPase"/>
</dbReference>
<dbReference type="AlphaFoldDB" id="A0A9E6XX45"/>
<dbReference type="KEGG" id="sbae:DSM104329_02514"/>
<keyword evidence="2" id="KW-0347">Helicase</keyword>
<feature type="domain" description="TrwC relaxase" evidence="1">
    <location>
        <begin position="12"/>
        <end position="290"/>
    </location>
</feature>
<dbReference type="Gene3D" id="3.40.50.300">
    <property type="entry name" value="P-loop containing nucleotide triphosphate hydrolases"/>
    <property type="match status" value="2"/>
</dbReference>
<keyword evidence="2" id="KW-0547">Nucleotide-binding</keyword>
<dbReference type="NCBIfam" id="TIGR02686">
    <property type="entry name" value="relax_trwC"/>
    <property type="match status" value="1"/>
</dbReference>
<sequence>MLSIGKLTRGAESARYYEQSVATGREDYYTGEGESRGEWVGGGAATLGLEGDVADGELETLLVEARHPRTGEPLRPGGGFAVQGFDLTFSAPKSVSVLFAAGDEQVRTAVVRGHEAAVRDALGYLEREAVQVRRGAAGAVKEHAGGLIAGAYRHRTSRAGDPQLHTHVVAANLAQGADGRWTALHAAPLYAHAKTVGYLYQAALRDQLSRSLGVQWGPVVKGAAEIEGMPREALEHFSQRRAEILDALHVRGLQSAAAARAAALETRQAKTYGVSQHTIYERWQARAAEHGLTRDMVAGVLDREPVETTDEQVRAAAQLMAGKTGITAQASTFGRREALQAWAELHPSGADVARIEALADRWLASDLVVRVDGEAGPVARSQVISTRHGARVAVVEDRYSTPDMLATERRLVEAAAARVGQGTGVADAQNVADALATRPYLADEQRGMVRALTSSGDGLQVVLAKAGAGKTTALDAAREAWQRSGLLVQGTALGSYATNELRDSGIPACTIARLLVDIDEHGLARGSVLSVDEAGMVGTRTLDRLANHAERAEAKLVLVGDDKQLPEIDAGGAFRGLARRLGAIELHDNRRQHDPEDRRVLDAHRAGRPDELIDSLARRGRITVAPDVQQTRQALVADWWQGAQAEGIEQVAMIALRRSEVRELNHLARHRMRDAGRLTDRELHVDGRAFAVGDRVVTRTNAPYLGVVNGSRGEITHIHDDTAITLRLDDGHTVDLPPRYVTGWRDQTPNLDHGYAITANGIQGGTVERSYVLASEEAFQEWGYVAASRHRVETRFYVTASDSQSDQLALDGTPPTDPLRDIVRALGQSRAKGLAIDAAAQGELRTMPDDRLRSEAGHLRSILETAPTAAAHKLDVLTSERSRVAAEVERSAQTLDQTSAQLAGARWRERRVLRERVAGAHRAAATWRERLAHVDQRIAQVREHLGDPDAWLDDRRHAIGRLAAVETELARREHTRRIEALRLVTIDPPAYVTQELGPRPEEFTLQRRWDQGARTIESYRQRHGHHLAPDQPGLGPPPRVDRERRVYHAAARRLDDVKSELGLQPPTCGPVALDRGR</sequence>
<dbReference type="InterPro" id="IPR014059">
    <property type="entry name" value="TraI/TrwC_relax"/>
</dbReference>
<dbReference type="Pfam" id="PF13604">
    <property type="entry name" value="AAA_30"/>
    <property type="match status" value="1"/>
</dbReference>
<dbReference type="Pfam" id="PF08751">
    <property type="entry name" value="TrwC"/>
    <property type="match status" value="1"/>
</dbReference>
<dbReference type="Gene3D" id="2.30.30.940">
    <property type="match status" value="1"/>
</dbReference>
<keyword evidence="2" id="KW-0378">Hydrolase</keyword>
<dbReference type="GO" id="GO:0003678">
    <property type="term" value="F:DNA helicase activity"/>
    <property type="evidence" value="ECO:0007669"/>
    <property type="project" value="UniProtKB-EC"/>
</dbReference>
<dbReference type="SUPFAM" id="SSF55464">
    <property type="entry name" value="Origin of replication-binding domain, RBD-like"/>
    <property type="match status" value="1"/>
</dbReference>
<dbReference type="InterPro" id="IPR014862">
    <property type="entry name" value="TrwC"/>
</dbReference>
<protein>
    <submittedName>
        <fullName evidence="2">ATP-dependent RecD-like DNA helicase</fullName>
        <ecNumber evidence="2">3.6.4.12</ecNumber>
    </submittedName>
</protein>
<reference evidence="2" key="1">
    <citation type="journal article" date="2022" name="Int. J. Syst. Evol. Microbiol.">
        <title>Pseudomonas aegrilactucae sp. nov. and Pseudomonas morbosilactucae sp. nov., pathogens causing bacterial rot of lettuce in Japan.</title>
        <authorList>
            <person name="Sawada H."/>
            <person name="Fujikawa T."/>
            <person name="Satou M."/>
        </authorList>
    </citation>
    <scope>NUCLEOTIDE SEQUENCE</scope>
    <source>
        <strain evidence="2">0166_1</strain>
    </source>
</reference>
<dbReference type="Proteomes" id="UP001162834">
    <property type="component" value="Chromosome"/>
</dbReference>
<dbReference type="NCBIfam" id="NF041492">
    <property type="entry name" value="MobF"/>
    <property type="match status" value="1"/>
</dbReference>